<organism evidence="3 4">
    <name type="scientific">Granulicella rosea</name>
    <dbReference type="NCBI Taxonomy" id="474952"/>
    <lineage>
        <taxon>Bacteria</taxon>
        <taxon>Pseudomonadati</taxon>
        <taxon>Acidobacteriota</taxon>
        <taxon>Terriglobia</taxon>
        <taxon>Terriglobales</taxon>
        <taxon>Acidobacteriaceae</taxon>
        <taxon>Granulicella</taxon>
    </lineage>
</organism>
<sequence length="231" mass="25866">MRALAFAARIPWAKVGGWLLKAKIWLIALLKPLGVWGLCGLAIVDSSSIPLPFLDPLVVSYGVGDHKRFLLYSFMAALGSAIGSMLPYYLGRAGGELFLLKRINRERYEQLRDRFEKQEFLAIMLPAMMPPPMPVKLFELAAGVFEMRPLSYFLAICSGKFLRFAIESIIVIIYGPAILHTGMQAIHRHAGWVMTGVGLLLLLLIVWVMRKSMSSRNRRESQGEDEEEGLG</sequence>
<keyword evidence="4" id="KW-1185">Reference proteome</keyword>
<dbReference type="InterPro" id="IPR032816">
    <property type="entry name" value="VTT_dom"/>
</dbReference>
<dbReference type="Pfam" id="PF09335">
    <property type="entry name" value="VTT_dom"/>
    <property type="match status" value="1"/>
</dbReference>
<dbReference type="InterPro" id="IPR051311">
    <property type="entry name" value="DedA_domain"/>
</dbReference>
<dbReference type="GO" id="GO:0005886">
    <property type="term" value="C:plasma membrane"/>
    <property type="evidence" value="ECO:0007669"/>
    <property type="project" value="TreeGrafter"/>
</dbReference>
<evidence type="ECO:0000313" key="3">
    <source>
        <dbReference type="EMBL" id="SNT31953.1"/>
    </source>
</evidence>
<evidence type="ECO:0000259" key="2">
    <source>
        <dbReference type="Pfam" id="PF09335"/>
    </source>
</evidence>
<keyword evidence="1" id="KW-0472">Membrane</keyword>
<dbReference type="AlphaFoldDB" id="A0A239LQ76"/>
<evidence type="ECO:0000256" key="1">
    <source>
        <dbReference type="SAM" id="Phobius"/>
    </source>
</evidence>
<name>A0A239LQ76_9BACT</name>
<gene>
    <name evidence="3" type="ORF">SAMN05421770_107160</name>
</gene>
<feature type="domain" description="VTT" evidence="2">
    <location>
        <begin position="72"/>
        <end position="169"/>
    </location>
</feature>
<dbReference type="PANTHER" id="PTHR42709">
    <property type="entry name" value="ALKALINE PHOSPHATASE LIKE PROTEIN"/>
    <property type="match status" value="1"/>
</dbReference>
<accession>A0A239LQ76</accession>
<dbReference type="Proteomes" id="UP000198356">
    <property type="component" value="Unassembled WGS sequence"/>
</dbReference>
<feature type="transmembrane region" description="Helical" evidence="1">
    <location>
        <begin position="69"/>
        <end position="91"/>
    </location>
</feature>
<feature type="transmembrane region" description="Helical" evidence="1">
    <location>
        <begin position="24"/>
        <end position="49"/>
    </location>
</feature>
<proteinExistence type="predicted"/>
<protein>
    <submittedName>
        <fullName evidence="3">Membrane protein YqaA, SNARE-associated domain</fullName>
    </submittedName>
</protein>
<dbReference type="PANTHER" id="PTHR42709:SF11">
    <property type="entry name" value="DEDA FAMILY PROTEIN"/>
    <property type="match status" value="1"/>
</dbReference>
<feature type="transmembrane region" description="Helical" evidence="1">
    <location>
        <begin position="161"/>
        <end position="179"/>
    </location>
</feature>
<dbReference type="RefSeq" id="WP_245818069.1">
    <property type="nucleotide sequence ID" value="NZ_FZOU01000007.1"/>
</dbReference>
<dbReference type="EMBL" id="FZOU01000007">
    <property type="protein sequence ID" value="SNT31953.1"/>
    <property type="molecule type" value="Genomic_DNA"/>
</dbReference>
<evidence type="ECO:0000313" key="4">
    <source>
        <dbReference type="Proteomes" id="UP000198356"/>
    </source>
</evidence>
<reference evidence="3 4" key="1">
    <citation type="submission" date="2017-06" db="EMBL/GenBank/DDBJ databases">
        <authorList>
            <person name="Kim H.J."/>
            <person name="Triplett B.A."/>
        </authorList>
    </citation>
    <scope>NUCLEOTIDE SEQUENCE [LARGE SCALE GENOMIC DNA]</scope>
    <source>
        <strain evidence="3 4">DSM 18704</strain>
    </source>
</reference>
<keyword evidence="1" id="KW-0812">Transmembrane</keyword>
<keyword evidence="1" id="KW-1133">Transmembrane helix</keyword>
<feature type="transmembrane region" description="Helical" evidence="1">
    <location>
        <begin position="191"/>
        <end position="209"/>
    </location>
</feature>